<dbReference type="STRING" id="1913578.LPB140_07660"/>
<dbReference type="InterPro" id="IPR016032">
    <property type="entry name" value="Sig_transdc_resp-reg_C-effctor"/>
</dbReference>
<reference evidence="2 3" key="1">
    <citation type="submission" date="2016-11" db="EMBL/GenBank/DDBJ databases">
        <title>Sphingorhabdus sp. LPB0140, isolated from marine environment.</title>
        <authorList>
            <person name="Kim E."/>
            <person name="Yi H."/>
        </authorList>
    </citation>
    <scope>NUCLEOTIDE SEQUENCE [LARGE SCALE GENOMIC DNA]</scope>
    <source>
        <strain evidence="2 3">LPB0140</strain>
    </source>
</reference>
<dbReference type="GO" id="GO:0003677">
    <property type="term" value="F:DNA binding"/>
    <property type="evidence" value="ECO:0007669"/>
    <property type="project" value="InterPro"/>
</dbReference>
<dbReference type="EMBL" id="CP018154">
    <property type="protein sequence ID" value="APG62687.1"/>
    <property type="molecule type" value="Genomic_DNA"/>
</dbReference>
<dbReference type="SUPFAM" id="SSF46894">
    <property type="entry name" value="C-terminal effector domain of the bipartite response regulators"/>
    <property type="match status" value="1"/>
</dbReference>
<evidence type="ECO:0000259" key="1">
    <source>
        <dbReference type="SMART" id="SM00421"/>
    </source>
</evidence>
<dbReference type="RefSeq" id="WP_072559336.1">
    <property type="nucleotide sequence ID" value="NZ_CP018154.1"/>
</dbReference>
<dbReference type="KEGG" id="sphl:LPB140_07660"/>
<dbReference type="OrthoDB" id="5497412at2"/>
<name>A0A1L3JC16_9SPHN</name>
<dbReference type="InterPro" id="IPR000792">
    <property type="entry name" value="Tscrpt_reg_LuxR_C"/>
</dbReference>
<feature type="domain" description="HTH luxR-type" evidence="1">
    <location>
        <begin position="316"/>
        <end position="373"/>
    </location>
</feature>
<gene>
    <name evidence="2" type="ORF">LPB140_07660</name>
</gene>
<proteinExistence type="predicted"/>
<protein>
    <recommendedName>
        <fullName evidence="1">HTH luxR-type domain-containing protein</fullName>
    </recommendedName>
</protein>
<dbReference type="GO" id="GO:0006355">
    <property type="term" value="P:regulation of DNA-templated transcription"/>
    <property type="evidence" value="ECO:0007669"/>
    <property type="project" value="InterPro"/>
</dbReference>
<dbReference type="SMART" id="SM00421">
    <property type="entry name" value="HTH_LUXR"/>
    <property type="match status" value="1"/>
</dbReference>
<organism evidence="2 3">
    <name type="scientific">Sphingorhabdus lutea</name>
    <dbReference type="NCBI Taxonomy" id="1913578"/>
    <lineage>
        <taxon>Bacteria</taxon>
        <taxon>Pseudomonadati</taxon>
        <taxon>Pseudomonadota</taxon>
        <taxon>Alphaproteobacteria</taxon>
        <taxon>Sphingomonadales</taxon>
        <taxon>Sphingomonadaceae</taxon>
        <taxon>Sphingorhabdus</taxon>
    </lineage>
</organism>
<accession>A0A1L3JC16</accession>
<evidence type="ECO:0000313" key="3">
    <source>
        <dbReference type="Proteomes" id="UP000242561"/>
    </source>
</evidence>
<dbReference type="Proteomes" id="UP000242561">
    <property type="component" value="Chromosome"/>
</dbReference>
<evidence type="ECO:0000313" key="2">
    <source>
        <dbReference type="EMBL" id="APG62687.1"/>
    </source>
</evidence>
<dbReference type="AlphaFoldDB" id="A0A1L3JC16"/>
<keyword evidence="3" id="KW-1185">Reference proteome</keyword>
<sequence>MGKKESLEAFDATISDIYEAALNPAHWDVALTAIASNFAPMNADVGMLLWERVSPPAGRFLGATGVNEFARQGFLSFFAGQTPWSIAGHNLPVGAVAFSDNIVPREQFKQSPFYQDFLKNWGIEIGVISCLDRIGSDHLGVCFAGTAMYDMTDLTRNMRRLVPHLQRAARISRRIGEADLRAANAEAALNQSPSAIFCLGSNLELLHANHAAEKILSNENFFIVVDNKLRANRPEMHGRLTTLAQSAEDDAVQESARAVSLQFERDGLPQFYALAMIVDATKGHSFEGSIDGMKIMIVGGAQHNMSLETMDHLRSWFDLTPAEARLAAWISTGGNIEDFVRMRGVSINAGRFLLKAIFSKTGVNRQSELVALLHEVPMQWIKHSEKNPIDDYPAGKIILPK</sequence>